<proteinExistence type="predicted"/>
<feature type="transmembrane region" description="Helical" evidence="1">
    <location>
        <begin position="187"/>
        <end position="208"/>
    </location>
</feature>
<feature type="transmembrane region" description="Helical" evidence="1">
    <location>
        <begin position="413"/>
        <end position="433"/>
    </location>
</feature>
<dbReference type="AlphaFoldDB" id="A0A8S1W7G4"/>
<dbReference type="PANTHER" id="PTHR11319:SF35">
    <property type="entry name" value="OUTER MEMBRANE PROTEIN PMPC-RELATED"/>
    <property type="match status" value="1"/>
</dbReference>
<keyword evidence="1" id="KW-1133">Transmembrane helix</keyword>
<sequence>MIELRSGYWRAYYYSQTIEYCYHLIQNCQGGWKPGDQSCILGHIGALCEQCDLYNIIGQGSYSVSSKYSCGNCDQIIGNVLTIFFISVWTLISILMSVSSTVEMIEEFIAGLRLKAFGFTVLIKPASTAIFIKVFTNYLQIISTIATFQLQVPSGLASIVNSVGNPIESMAYSLDCFLIQITDIEIIYFRIIWSLLLATSYIKAFFIIQGIQILTKSIKYNTAFVSTALIYVFIYLQPNLIGGLISLISYRIISDEYWIQGNVSYRYDTYQHAKWLVSFCFPLLLLFSILIPLYFWYGVRKNRGQLNKTAVRQKWGYLYNEYKIHAYYWETIKILQKELIIIVLAYYDDHIAIKASLVFLVLFGYSFVTTSQKPYISGELNYLDTQSTIVCAVSIILGSSINTAQKSNLVEIVWPFYIIIGILNAYFIIKMLIKILFAYFDKLHEQIDKIKELIIKFFPNLIQKHPFIKELFESRKKQQARVKGRFAKIKHHLLPQAKQILQYKKQNNLDLPCKIKTILSEFDEDIIEPKREQNNGINLGVNSPLSPESNYDKEANVDSLFKKPQSSKVYPELIINYLNQDSLKSSIHQSQS</sequence>
<keyword evidence="3" id="KW-1185">Reference proteome</keyword>
<comment type="caution">
    <text evidence="2">The sequence shown here is derived from an EMBL/GenBank/DDBJ whole genome shotgun (WGS) entry which is preliminary data.</text>
</comment>
<name>A0A8S1W7G4_9CILI</name>
<keyword evidence="1" id="KW-0812">Transmembrane</keyword>
<evidence type="ECO:0000313" key="2">
    <source>
        <dbReference type="EMBL" id="CAD8184877.1"/>
    </source>
</evidence>
<organism evidence="2 3">
    <name type="scientific">Paramecium pentaurelia</name>
    <dbReference type="NCBI Taxonomy" id="43138"/>
    <lineage>
        <taxon>Eukaryota</taxon>
        <taxon>Sar</taxon>
        <taxon>Alveolata</taxon>
        <taxon>Ciliophora</taxon>
        <taxon>Intramacronucleata</taxon>
        <taxon>Oligohymenophorea</taxon>
        <taxon>Peniculida</taxon>
        <taxon>Parameciidae</taxon>
        <taxon>Paramecium</taxon>
    </lineage>
</organism>
<keyword evidence="1" id="KW-0472">Membrane</keyword>
<dbReference type="EMBL" id="CAJJDO010000084">
    <property type="protein sequence ID" value="CAD8184877.1"/>
    <property type="molecule type" value="Genomic_DNA"/>
</dbReference>
<dbReference type="Proteomes" id="UP000689195">
    <property type="component" value="Unassembled WGS sequence"/>
</dbReference>
<reference evidence="2" key="1">
    <citation type="submission" date="2021-01" db="EMBL/GenBank/DDBJ databases">
        <authorList>
            <consortium name="Genoscope - CEA"/>
            <person name="William W."/>
        </authorList>
    </citation>
    <scope>NUCLEOTIDE SEQUENCE</scope>
</reference>
<dbReference type="OrthoDB" id="77931at2759"/>
<evidence type="ECO:0000313" key="3">
    <source>
        <dbReference type="Proteomes" id="UP000689195"/>
    </source>
</evidence>
<feature type="transmembrane region" description="Helical" evidence="1">
    <location>
        <begin position="274"/>
        <end position="297"/>
    </location>
</feature>
<feature type="transmembrane region" description="Helical" evidence="1">
    <location>
        <begin position="76"/>
        <end position="96"/>
    </location>
</feature>
<accession>A0A8S1W7G4</accession>
<gene>
    <name evidence="2" type="ORF">PPENT_87.1.T0840051</name>
</gene>
<evidence type="ECO:0008006" key="4">
    <source>
        <dbReference type="Google" id="ProtNLM"/>
    </source>
</evidence>
<feature type="transmembrane region" description="Helical" evidence="1">
    <location>
        <begin position="351"/>
        <end position="368"/>
    </location>
</feature>
<evidence type="ECO:0000256" key="1">
    <source>
        <dbReference type="SAM" id="Phobius"/>
    </source>
</evidence>
<dbReference type="PANTHER" id="PTHR11319">
    <property type="entry name" value="G PROTEIN-COUPLED RECEPTOR-RELATED"/>
    <property type="match status" value="1"/>
</dbReference>
<protein>
    <recommendedName>
        <fullName evidence="4">TRP C-terminal domain-containing protein</fullName>
    </recommendedName>
</protein>
<feature type="transmembrane region" description="Helical" evidence="1">
    <location>
        <begin position="116"/>
        <end position="135"/>
    </location>
</feature>
<feature type="transmembrane region" description="Helical" evidence="1">
    <location>
        <begin position="228"/>
        <end position="253"/>
    </location>
</feature>